<sequence length="395" mass="41692">MPDSHPLFSLPPQSVQPETESKPPEPGNPPVPQGMDPEAAAAVPCPAGDLHRYAALASNSDAFVVLSAAAATLALGLNLTQVLVVLCVARSWKSAYHLALSLCGLLAAAALLWHVVALRLPQSTSSCGAGPSALSVAVLVGYVAHVTAPVVHRCIADTWPRSFSGRARNRGLCVLLSGFAWCETVLLAVPVLSDWPSPTRARDGTKAPCAIPRLWSSAFSTFVCALYTLHVVVDLVVLVDLSAASSSGKRNARRGPPASPDAHAAAQEDGNNNNRDDEDEDSVNPRNRVDLAPLWSKFALLLLGTLPLVTTMAYHMVTLPEASCPTFRDSLPLWTLLCTVVLGVVLPLVNVCSDPVVAGGSVHVLRKFWCCCRACSGRGRRVAPSPAGLLSPCRF</sequence>
<dbReference type="Proteomes" id="UP000805193">
    <property type="component" value="Unassembled WGS sequence"/>
</dbReference>
<dbReference type="EMBL" id="JABSTQ010011288">
    <property type="protein sequence ID" value="KAG0413129.1"/>
    <property type="molecule type" value="Genomic_DNA"/>
</dbReference>
<name>A0AC60P1N5_IXOPE</name>
<reference evidence="1 2" key="1">
    <citation type="journal article" date="2020" name="Cell">
        <title>Large-Scale Comparative Analyses of Tick Genomes Elucidate Their Genetic Diversity and Vector Capacities.</title>
        <authorList>
            <consortium name="Tick Genome and Microbiome Consortium (TIGMIC)"/>
            <person name="Jia N."/>
            <person name="Wang J."/>
            <person name="Shi W."/>
            <person name="Du L."/>
            <person name="Sun Y."/>
            <person name="Zhan W."/>
            <person name="Jiang J.F."/>
            <person name="Wang Q."/>
            <person name="Zhang B."/>
            <person name="Ji P."/>
            <person name="Bell-Sakyi L."/>
            <person name="Cui X.M."/>
            <person name="Yuan T.T."/>
            <person name="Jiang B.G."/>
            <person name="Yang W.F."/>
            <person name="Lam T.T."/>
            <person name="Chang Q.C."/>
            <person name="Ding S.J."/>
            <person name="Wang X.J."/>
            <person name="Zhu J.G."/>
            <person name="Ruan X.D."/>
            <person name="Zhao L."/>
            <person name="Wei J.T."/>
            <person name="Ye R.Z."/>
            <person name="Que T.C."/>
            <person name="Du C.H."/>
            <person name="Zhou Y.H."/>
            <person name="Cheng J.X."/>
            <person name="Dai P.F."/>
            <person name="Guo W.B."/>
            <person name="Han X.H."/>
            <person name="Huang E.J."/>
            <person name="Li L.F."/>
            <person name="Wei W."/>
            <person name="Gao Y.C."/>
            <person name="Liu J.Z."/>
            <person name="Shao H.Z."/>
            <person name="Wang X."/>
            <person name="Wang C.C."/>
            <person name="Yang T.C."/>
            <person name="Huo Q.B."/>
            <person name="Li W."/>
            <person name="Chen H.Y."/>
            <person name="Chen S.E."/>
            <person name="Zhou L.G."/>
            <person name="Ni X.B."/>
            <person name="Tian J.H."/>
            <person name="Sheng Y."/>
            <person name="Liu T."/>
            <person name="Pan Y.S."/>
            <person name="Xia L.Y."/>
            <person name="Li J."/>
            <person name="Zhao F."/>
            <person name="Cao W.C."/>
        </authorList>
    </citation>
    <scope>NUCLEOTIDE SEQUENCE [LARGE SCALE GENOMIC DNA]</scope>
    <source>
        <strain evidence="1">Iper-2018</strain>
    </source>
</reference>
<organism evidence="1 2">
    <name type="scientific">Ixodes persulcatus</name>
    <name type="common">Taiga tick</name>
    <dbReference type="NCBI Taxonomy" id="34615"/>
    <lineage>
        <taxon>Eukaryota</taxon>
        <taxon>Metazoa</taxon>
        <taxon>Ecdysozoa</taxon>
        <taxon>Arthropoda</taxon>
        <taxon>Chelicerata</taxon>
        <taxon>Arachnida</taxon>
        <taxon>Acari</taxon>
        <taxon>Parasitiformes</taxon>
        <taxon>Ixodida</taxon>
        <taxon>Ixodoidea</taxon>
        <taxon>Ixodidae</taxon>
        <taxon>Ixodinae</taxon>
        <taxon>Ixodes</taxon>
    </lineage>
</organism>
<protein>
    <submittedName>
        <fullName evidence="1">Uncharacterized protein</fullName>
    </submittedName>
</protein>
<proteinExistence type="predicted"/>
<keyword evidence="2" id="KW-1185">Reference proteome</keyword>
<accession>A0AC60P1N5</accession>
<gene>
    <name evidence="1" type="ORF">HPB47_009703</name>
</gene>
<comment type="caution">
    <text evidence="1">The sequence shown here is derived from an EMBL/GenBank/DDBJ whole genome shotgun (WGS) entry which is preliminary data.</text>
</comment>
<evidence type="ECO:0000313" key="1">
    <source>
        <dbReference type="EMBL" id="KAG0413129.1"/>
    </source>
</evidence>
<evidence type="ECO:0000313" key="2">
    <source>
        <dbReference type="Proteomes" id="UP000805193"/>
    </source>
</evidence>